<keyword evidence="3" id="KW-1185">Reference proteome</keyword>
<feature type="non-terminal residue" evidence="2">
    <location>
        <position position="1"/>
    </location>
</feature>
<evidence type="ECO:0000256" key="1">
    <source>
        <dbReference type="SAM" id="MobiDB-lite"/>
    </source>
</evidence>
<sequence>QKAGRRDLEEFGFDGGHAREIEQKKNSGQTCAERRRGCAALRRNGAWFVEGDDPPHSMAPCIFHPQEAWPLVKAQGLDSSGPTSELSTQPSFQIRP</sequence>
<name>A0A0C3A5G1_9AGAM</name>
<dbReference type="HOGENOM" id="CLU_2365395_0_0_1"/>
<evidence type="ECO:0000313" key="2">
    <source>
        <dbReference type="EMBL" id="KIM59952.1"/>
    </source>
</evidence>
<feature type="region of interest" description="Disordered" evidence="1">
    <location>
        <begin position="1"/>
        <end position="32"/>
    </location>
</feature>
<organism evidence="2 3">
    <name type="scientific">Scleroderma citrinum Foug A</name>
    <dbReference type="NCBI Taxonomy" id="1036808"/>
    <lineage>
        <taxon>Eukaryota</taxon>
        <taxon>Fungi</taxon>
        <taxon>Dikarya</taxon>
        <taxon>Basidiomycota</taxon>
        <taxon>Agaricomycotina</taxon>
        <taxon>Agaricomycetes</taxon>
        <taxon>Agaricomycetidae</taxon>
        <taxon>Boletales</taxon>
        <taxon>Sclerodermatineae</taxon>
        <taxon>Sclerodermataceae</taxon>
        <taxon>Scleroderma</taxon>
    </lineage>
</organism>
<evidence type="ECO:0000313" key="3">
    <source>
        <dbReference type="Proteomes" id="UP000053989"/>
    </source>
</evidence>
<dbReference type="Proteomes" id="UP000053989">
    <property type="component" value="Unassembled WGS sequence"/>
</dbReference>
<feature type="compositionally biased region" description="Basic and acidic residues" evidence="1">
    <location>
        <begin position="16"/>
        <end position="25"/>
    </location>
</feature>
<feature type="compositionally biased region" description="Polar residues" evidence="1">
    <location>
        <begin position="77"/>
        <end position="96"/>
    </location>
</feature>
<protein>
    <submittedName>
        <fullName evidence="2">Uncharacterized protein</fullName>
    </submittedName>
</protein>
<reference evidence="3" key="2">
    <citation type="submission" date="2015-01" db="EMBL/GenBank/DDBJ databases">
        <title>Evolutionary Origins and Diversification of the Mycorrhizal Mutualists.</title>
        <authorList>
            <consortium name="DOE Joint Genome Institute"/>
            <consortium name="Mycorrhizal Genomics Consortium"/>
            <person name="Kohler A."/>
            <person name="Kuo A."/>
            <person name="Nagy L.G."/>
            <person name="Floudas D."/>
            <person name="Copeland A."/>
            <person name="Barry K.W."/>
            <person name="Cichocki N."/>
            <person name="Veneault-Fourrey C."/>
            <person name="LaButti K."/>
            <person name="Lindquist E.A."/>
            <person name="Lipzen A."/>
            <person name="Lundell T."/>
            <person name="Morin E."/>
            <person name="Murat C."/>
            <person name="Riley R."/>
            <person name="Ohm R."/>
            <person name="Sun H."/>
            <person name="Tunlid A."/>
            <person name="Henrissat B."/>
            <person name="Grigoriev I.V."/>
            <person name="Hibbett D.S."/>
            <person name="Martin F."/>
        </authorList>
    </citation>
    <scope>NUCLEOTIDE SEQUENCE [LARGE SCALE GENOMIC DNA]</scope>
    <source>
        <strain evidence="3">Foug A</strain>
    </source>
</reference>
<dbReference type="InParanoid" id="A0A0C3A5G1"/>
<gene>
    <name evidence="2" type="ORF">SCLCIDRAFT_1217192</name>
</gene>
<feature type="region of interest" description="Disordered" evidence="1">
    <location>
        <begin position="74"/>
        <end position="96"/>
    </location>
</feature>
<dbReference type="EMBL" id="KN822067">
    <property type="protein sequence ID" value="KIM59952.1"/>
    <property type="molecule type" value="Genomic_DNA"/>
</dbReference>
<proteinExistence type="predicted"/>
<accession>A0A0C3A5G1</accession>
<dbReference type="AlphaFoldDB" id="A0A0C3A5G1"/>
<reference evidence="2 3" key="1">
    <citation type="submission" date="2014-04" db="EMBL/GenBank/DDBJ databases">
        <authorList>
            <consortium name="DOE Joint Genome Institute"/>
            <person name="Kuo A."/>
            <person name="Kohler A."/>
            <person name="Nagy L.G."/>
            <person name="Floudas D."/>
            <person name="Copeland A."/>
            <person name="Barry K.W."/>
            <person name="Cichocki N."/>
            <person name="Veneault-Fourrey C."/>
            <person name="LaButti K."/>
            <person name="Lindquist E.A."/>
            <person name="Lipzen A."/>
            <person name="Lundell T."/>
            <person name="Morin E."/>
            <person name="Murat C."/>
            <person name="Sun H."/>
            <person name="Tunlid A."/>
            <person name="Henrissat B."/>
            <person name="Grigoriev I.V."/>
            <person name="Hibbett D.S."/>
            <person name="Martin F."/>
            <person name="Nordberg H.P."/>
            <person name="Cantor M.N."/>
            <person name="Hua S.X."/>
        </authorList>
    </citation>
    <scope>NUCLEOTIDE SEQUENCE [LARGE SCALE GENOMIC DNA]</scope>
    <source>
        <strain evidence="2 3">Foug A</strain>
    </source>
</reference>